<organism evidence="9 10">
    <name type="scientific">Emergomyces pasteurianus Ep9510</name>
    <dbReference type="NCBI Taxonomy" id="1447872"/>
    <lineage>
        <taxon>Eukaryota</taxon>
        <taxon>Fungi</taxon>
        <taxon>Dikarya</taxon>
        <taxon>Ascomycota</taxon>
        <taxon>Pezizomycotina</taxon>
        <taxon>Eurotiomycetes</taxon>
        <taxon>Eurotiomycetidae</taxon>
        <taxon>Onygenales</taxon>
        <taxon>Ajellomycetaceae</taxon>
        <taxon>Emergomyces</taxon>
    </lineage>
</organism>
<reference evidence="9 10" key="1">
    <citation type="submission" date="2015-07" db="EMBL/GenBank/DDBJ databases">
        <title>Emmonsia species relationships and genome sequence.</title>
        <authorList>
            <consortium name="The Broad Institute Genomics Platform"/>
            <person name="Cuomo C.A."/>
            <person name="Munoz J.F."/>
            <person name="Imamovic A."/>
            <person name="Priest M.E."/>
            <person name="Young S."/>
            <person name="Clay O.K."/>
            <person name="McEwen J.G."/>
        </authorList>
    </citation>
    <scope>NUCLEOTIDE SEQUENCE [LARGE SCALE GENOMIC DNA]</scope>
    <source>
        <strain evidence="9 10">UAMH 9510</strain>
    </source>
</reference>
<name>A0A1J9Q073_9EURO</name>
<evidence type="ECO:0000256" key="3">
    <source>
        <dbReference type="ARBA" id="ARBA00022679"/>
    </source>
</evidence>
<dbReference type="InterPro" id="IPR051706">
    <property type="entry name" value="Glycosyltransferase_domain"/>
</dbReference>
<evidence type="ECO:0000256" key="5">
    <source>
        <dbReference type="ARBA" id="ARBA00022989"/>
    </source>
</evidence>
<keyword evidence="4 8" id="KW-0812">Transmembrane</keyword>
<evidence type="ECO:0000256" key="4">
    <source>
        <dbReference type="ARBA" id="ARBA00022692"/>
    </source>
</evidence>
<dbReference type="GO" id="GO:0000030">
    <property type="term" value="F:mannosyltransferase activity"/>
    <property type="evidence" value="ECO:0007669"/>
    <property type="project" value="TreeGrafter"/>
</dbReference>
<dbReference type="FunFam" id="3.90.550.20:FF:000001">
    <property type="entry name" value="MIPC synthase subunit (SurA)"/>
    <property type="match status" value="1"/>
</dbReference>
<evidence type="ECO:0000256" key="1">
    <source>
        <dbReference type="ARBA" id="ARBA00004141"/>
    </source>
</evidence>
<evidence type="ECO:0000313" key="10">
    <source>
        <dbReference type="Proteomes" id="UP000182235"/>
    </source>
</evidence>
<evidence type="ECO:0000256" key="7">
    <source>
        <dbReference type="SAM" id="MobiDB-lite"/>
    </source>
</evidence>
<dbReference type="OrthoDB" id="3647at2759"/>
<gene>
    <name evidence="9" type="ORF">AJ78_06001</name>
</gene>
<protein>
    <recommendedName>
        <fullName evidence="11">Mannosyl phosphorylinositol ceramide synthase SUR1</fullName>
    </recommendedName>
</protein>
<evidence type="ECO:0000256" key="6">
    <source>
        <dbReference type="ARBA" id="ARBA00023136"/>
    </source>
</evidence>
<comment type="caution">
    <text evidence="9">The sequence shown here is derived from an EMBL/GenBank/DDBJ whole genome shotgun (WGS) entry which is preliminary data.</text>
</comment>
<dbReference type="PANTHER" id="PTHR32385:SF20">
    <property type="entry name" value="MANNOSYL PHOSPHORYLINOSITOL CERAMIDE SYNTHASE CSH1-RELATED"/>
    <property type="match status" value="1"/>
</dbReference>
<feature type="compositionally biased region" description="Pro residues" evidence="7">
    <location>
        <begin position="310"/>
        <end position="322"/>
    </location>
</feature>
<evidence type="ECO:0008006" key="11">
    <source>
        <dbReference type="Google" id="ProtNLM"/>
    </source>
</evidence>
<dbReference type="Proteomes" id="UP000182235">
    <property type="component" value="Unassembled WGS sequence"/>
</dbReference>
<proteinExistence type="inferred from homology"/>
<dbReference type="PANTHER" id="PTHR32385">
    <property type="entry name" value="MANNOSYL PHOSPHORYLINOSITOL CERAMIDE SYNTHASE"/>
    <property type="match status" value="1"/>
</dbReference>
<sequence>MRKGYLIFIIVNFLIVAFLVRSVFTLLTLLIEDASADAIRRSDLPSPNSSLIESRPQIIPKIIHQTYKNDSIPAVWQDAQRSCVLLHEDYEYKLWTDEKSREFIASEYPWFLETFDNYPHNIQRADAIRYFVLAHYGGTYIDLDDGCNRRIDPLLSYGAWVRRTAPTGISNDAMGAIPQHPFFLRVLDSLQAYNKNWALPYITVMYSTGPLFLSVIWKEYMLSEPAMADRVRILMPDEYNRHSWSFFTHHQGSSWHGRDARLIFWMGGHWMLLTTAGFLLAGILGFCLWWAYGRLLFYTSRCYRYSPLSRRPPPPPPHPPIPQRSSSFSPSRRHGGRLFPGWLRRQSPAKRRGDEEAGNGGRYTDVAYELLGGRKAGSIRNE</sequence>
<keyword evidence="10" id="KW-1185">Reference proteome</keyword>
<dbReference type="AlphaFoldDB" id="A0A1J9Q073"/>
<feature type="region of interest" description="Disordered" evidence="7">
    <location>
        <begin position="309"/>
        <end position="361"/>
    </location>
</feature>
<dbReference type="GO" id="GO:0016020">
    <property type="term" value="C:membrane"/>
    <property type="evidence" value="ECO:0007669"/>
    <property type="project" value="UniProtKB-SubCell"/>
</dbReference>
<keyword evidence="3" id="KW-0808">Transferase</keyword>
<comment type="similarity">
    <text evidence="2">Belongs to the glycosyltransferase 32 family.</text>
</comment>
<dbReference type="EMBL" id="LGRN01000289">
    <property type="protein sequence ID" value="OJD13563.1"/>
    <property type="molecule type" value="Genomic_DNA"/>
</dbReference>
<feature type="transmembrane region" description="Helical" evidence="8">
    <location>
        <begin position="270"/>
        <end position="292"/>
    </location>
</feature>
<dbReference type="VEuPathDB" id="FungiDB:AJ78_06001"/>
<evidence type="ECO:0000256" key="2">
    <source>
        <dbReference type="ARBA" id="ARBA00009003"/>
    </source>
</evidence>
<dbReference type="SUPFAM" id="SSF53448">
    <property type="entry name" value="Nucleotide-diphospho-sugar transferases"/>
    <property type="match status" value="1"/>
</dbReference>
<keyword evidence="5 8" id="KW-1133">Transmembrane helix</keyword>
<dbReference type="InterPro" id="IPR007577">
    <property type="entry name" value="GlycoTrfase_DXD_sugar-bd_CS"/>
</dbReference>
<accession>A0A1J9Q073</accession>
<dbReference type="Pfam" id="PF04488">
    <property type="entry name" value="Gly_transf_sug"/>
    <property type="match status" value="1"/>
</dbReference>
<dbReference type="GO" id="GO:0051999">
    <property type="term" value="P:mannosyl-inositol phosphorylceramide biosynthetic process"/>
    <property type="evidence" value="ECO:0007669"/>
    <property type="project" value="TreeGrafter"/>
</dbReference>
<comment type="subcellular location">
    <subcellularLocation>
        <location evidence="1">Membrane</location>
        <topology evidence="1">Multi-pass membrane protein</topology>
    </subcellularLocation>
</comment>
<evidence type="ECO:0000256" key="8">
    <source>
        <dbReference type="SAM" id="Phobius"/>
    </source>
</evidence>
<dbReference type="Gene3D" id="3.90.550.20">
    <property type="match status" value="1"/>
</dbReference>
<feature type="transmembrane region" description="Helical" evidence="8">
    <location>
        <begin position="6"/>
        <end position="31"/>
    </location>
</feature>
<keyword evidence="6 8" id="KW-0472">Membrane</keyword>
<dbReference type="InterPro" id="IPR029044">
    <property type="entry name" value="Nucleotide-diphossugar_trans"/>
</dbReference>
<evidence type="ECO:0000313" key="9">
    <source>
        <dbReference type="EMBL" id="OJD13563.1"/>
    </source>
</evidence>